<evidence type="ECO:0000313" key="3">
    <source>
        <dbReference type="Proteomes" id="UP001630127"/>
    </source>
</evidence>
<dbReference type="Proteomes" id="UP001630127">
    <property type="component" value="Unassembled WGS sequence"/>
</dbReference>
<keyword evidence="1" id="KW-1133">Transmembrane helix</keyword>
<gene>
    <name evidence="2" type="ORF">ACH5RR_009282</name>
</gene>
<comment type="caution">
    <text evidence="2">The sequence shown here is derived from an EMBL/GenBank/DDBJ whole genome shotgun (WGS) entry which is preliminary data.</text>
</comment>
<sequence length="108" mass="12599">MSFCSKWIGLITRCFSTVSYSFKFNRNVCGYIRPTRRIRRGDPLSPYLFPLGSERLNSLLSQVTLEKDISGTSICRRVFVFLIFCLLMIHCSSVKLVLRRCQYFCYSS</sequence>
<accession>A0ABD3AH56</accession>
<evidence type="ECO:0000313" key="2">
    <source>
        <dbReference type="EMBL" id="KAL3529960.1"/>
    </source>
</evidence>
<dbReference type="EMBL" id="JBJUIK010000004">
    <property type="protein sequence ID" value="KAL3529960.1"/>
    <property type="molecule type" value="Genomic_DNA"/>
</dbReference>
<keyword evidence="1" id="KW-0472">Membrane</keyword>
<feature type="transmembrane region" description="Helical" evidence="1">
    <location>
        <begin position="78"/>
        <end position="98"/>
    </location>
</feature>
<evidence type="ECO:0000256" key="1">
    <source>
        <dbReference type="SAM" id="Phobius"/>
    </source>
</evidence>
<keyword evidence="1" id="KW-0812">Transmembrane</keyword>
<keyword evidence="3" id="KW-1185">Reference proteome</keyword>
<name>A0ABD3AH56_9GENT</name>
<proteinExistence type="predicted"/>
<organism evidence="2 3">
    <name type="scientific">Cinchona calisaya</name>
    <dbReference type="NCBI Taxonomy" id="153742"/>
    <lineage>
        <taxon>Eukaryota</taxon>
        <taxon>Viridiplantae</taxon>
        <taxon>Streptophyta</taxon>
        <taxon>Embryophyta</taxon>
        <taxon>Tracheophyta</taxon>
        <taxon>Spermatophyta</taxon>
        <taxon>Magnoliopsida</taxon>
        <taxon>eudicotyledons</taxon>
        <taxon>Gunneridae</taxon>
        <taxon>Pentapetalae</taxon>
        <taxon>asterids</taxon>
        <taxon>lamiids</taxon>
        <taxon>Gentianales</taxon>
        <taxon>Rubiaceae</taxon>
        <taxon>Cinchonoideae</taxon>
        <taxon>Cinchoneae</taxon>
        <taxon>Cinchona</taxon>
    </lineage>
</organism>
<protein>
    <submittedName>
        <fullName evidence="2">Uncharacterized protein</fullName>
    </submittedName>
</protein>
<reference evidence="2 3" key="1">
    <citation type="submission" date="2024-11" db="EMBL/GenBank/DDBJ databases">
        <title>A near-complete genome assembly of Cinchona calisaya.</title>
        <authorList>
            <person name="Lian D.C."/>
            <person name="Zhao X.W."/>
            <person name="Wei L."/>
        </authorList>
    </citation>
    <scope>NUCLEOTIDE SEQUENCE [LARGE SCALE GENOMIC DNA]</scope>
    <source>
        <tissue evidence="2">Nenye</tissue>
    </source>
</reference>
<dbReference type="AlphaFoldDB" id="A0ABD3AH56"/>